<dbReference type="Gene3D" id="3.30.1520.10">
    <property type="entry name" value="Phox-like domain"/>
    <property type="match status" value="1"/>
</dbReference>
<evidence type="ECO:0008006" key="3">
    <source>
        <dbReference type="Google" id="ProtNLM"/>
    </source>
</evidence>
<evidence type="ECO:0000313" key="1">
    <source>
        <dbReference type="EMBL" id="KAJ8599669.1"/>
    </source>
</evidence>
<dbReference type="SUPFAM" id="SSF64268">
    <property type="entry name" value="PX domain"/>
    <property type="match status" value="1"/>
</dbReference>
<dbReference type="EMBL" id="JAQMWT010000551">
    <property type="protein sequence ID" value="KAJ8599669.1"/>
    <property type="molecule type" value="Genomic_DNA"/>
</dbReference>
<accession>A0AAD7XIR2</accession>
<sequence length="396" mass="43941">MENLVACACSSDVYNEPIEENHEEDAVYEVLPASKCAQILGLHSPDVSYLERRRAYIKSALVMSRSVGPATPWNERAELARRGATSFADIEAAFEGLRSARDAPPGFTADDFLPQLRCSRDGGRTFDHTRPSISAMLHAEVRTPENSSEWEISVKFSTTRFVLTRSLDDFNQLHKKLKQRVPACARALPALPLPEEANGHDKGWFGNSPPPDRKADHRKAVAATRKLRSYLAQAIDWFRARRAYDPDVLEFIDLDCELLLRLHREDMRVVRNIVVSWGGHVAHAIPTKWVQDFVTSITPKRGKSSSTKTSPGPITVRACLDDLASRDKPIEWDMVTKPAWIVLSAVYGADVELDIDTLRKILLQKGLSCTALDAPPTTLLGLPVGAPAAAAKDQQK</sequence>
<dbReference type="Proteomes" id="UP001230188">
    <property type="component" value="Unassembled WGS sequence"/>
</dbReference>
<dbReference type="GO" id="GO:0035091">
    <property type="term" value="F:phosphatidylinositol binding"/>
    <property type="evidence" value="ECO:0007669"/>
    <property type="project" value="InterPro"/>
</dbReference>
<dbReference type="AlphaFoldDB" id="A0AAD7XIR2"/>
<keyword evidence="2" id="KW-1185">Reference proteome</keyword>
<comment type="caution">
    <text evidence="1">The sequence shown here is derived from an EMBL/GenBank/DDBJ whole genome shotgun (WGS) entry which is preliminary data.</text>
</comment>
<name>A0AAD7XIR2_9STRA</name>
<gene>
    <name evidence="1" type="ORF">CTAYLR_005422</name>
</gene>
<evidence type="ECO:0000313" key="2">
    <source>
        <dbReference type="Proteomes" id="UP001230188"/>
    </source>
</evidence>
<reference evidence="1" key="1">
    <citation type="submission" date="2023-01" db="EMBL/GenBank/DDBJ databases">
        <title>Metagenome sequencing of chrysophaentin producing Chrysophaeum taylorii.</title>
        <authorList>
            <person name="Davison J."/>
            <person name="Bewley C."/>
        </authorList>
    </citation>
    <scope>NUCLEOTIDE SEQUENCE</scope>
    <source>
        <strain evidence="1">NIES-1699</strain>
    </source>
</reference>
<proteinExistence type="predicted"/>
<protein>
    <recommendedName>
        <fullName evidence="3">PX domain-containing protein</fullName>
    </recommendedName>
</protein>
<dbReference type="CDD" id="cd06093">
    <property type="entry name" value="PX_domain"/>
    <property type="match status" value="1"/>
</dbReference>
<dbReference type="InterPro" id="IPR036871">
    <property type="entry name" value="PX_dom_sf"/>
</dbReference>
<organism evidence="1 2">
    <name type="scientific">Chrysophaeum taylorii</name>
    <dbReference type="NCBI Taxonomy" id="2483200"/>
    <lineage>
        <taxon>Eukaryota</taxon>
        <taxon>Sar</taxon>
        <taxon>Stramenopiles</taxon>
        <taxon>Ochrophyta</taxon>
        <taxon>Pelagophyceae</taxon>
        <taxon>Pelagomonadales</taxon>
        <taxon>Pelagomonadaceae</taxon>
        <taxon>Chrysophaeum</taxon>
    </lineage>
</organism>